<dbReference type="EMBL" id="CM042885">
    <property type="protein sequence ID" value="KAI4365486.1"/>
    <property type="molecule type" value="Genomic_DNA"/>
</dbReference>
<sequence length="223" mass="24391">MGKKRKSGAAARLDEVDRSLYTSFCTAANSLSHLYTQSMNHQRLSFQAGERHSLEKLYHWMLRQQEEGARVSTMDIVSYLQNELEAGLGDVSMSPRVPAHHQHSQTAMHSLGPGVLVCPGQFGEAAPSQGLRPVKTDQHRGKDAVFSDALSSPVRRSLQHYQLTQGGGDHANSNTNIVPSVSGNLRNNEGMIPHNTTREANSTSSNDATMDMNADGPFTNSLY</sequence>
<organism evidence="1 2">
    <name type="scientific">Melastoma candidum</name>
    <dbReference type="NCBI Taxonomy" id="119954"/>
    <lineage>
        <taxon>Eukaryota</taxon>
        <taxon>Viridiplantae</taxon>
        <taxon>Streptophyta</taxon>
        <taxon>Embryophyta</taxon>
        <taxon>Tracheophyta</taxon>
        <taxon>Spermatophyta</taxon>
        <taxon>Magnoliopsida</taxon>
        <taxon>eudicotyledons</taxon>
        <taxon>Gunneridae</taxon>
        <taxon>Pentapetalae</taxon>
        <taxon>rosids</taxon>
        <taxon>malvids</taxon>
        <taxon>Myrtales</taxon>
        <taxon>Melastomataceae</taxon>
        <taxon>Melastomatoideae</taxon>
        <taxon>Melastomateae</taxon>
        <taxon>Melastoma</taxon>
    </lineage>
</organism>
<gene>
    <name evidence="1" type="ORF">MLD38_021467</name>
</gene>
<name>A0ACB9QG65_9MYRT</name>
<evidence type="ECO:0000313" key="1">
    <source>
        <dbReference type="EMBL" id="KAI4365486.1"/>
    </source>
</evidence>
<keyword evidence="2" id="KW-1185">Reference proteome</keyword>
<protein>
    <submittedName>
        <fullName evidence="1">Uncharacterized protein</fullName>
    </submittedName>
</protein>
<evidence type="ECO:0000313" key="2">
    <source>
        <dbReference type="Proteomes" id="UP001057402"/>
    </source>
</evidence>
<accession>A0ACB9QG65</accession>
<proteinExistence type="predicted"/>
<reference evidence="2" key="1">
    <citation type="journal article" date="2023" name="Front. Plant Sci.">
        <title>Chromosomal-level genome assembly of Melastoma candidum provides insights into trichome evolution.</title>
        <authorList>
            <person name="Zhong Y."/>
            <person name="Wu W."/>
            <person name="Sun C."/>
            <person name="Zou P."/>
            <person name="Liu Y."/>
            <person name="Dai S."/>
            <person name="Zhou R."/>
        </authorList>
    </citation>
    <scope>NUCLEOTIDE SEQUENCE [LARGE SCALE GENOMIC DNA]</scope>
</reference>
<dbReference type="Proteomes" id="UP001057402">
    <property type="component" value="Chromosome 6"/>
</dbReference>
<comment type="caution">
    <text evidence="1">The sequence shown here is derived from an EMBL/GenBank/DDBJ whole genome shotgun (WGS) entry which is preliminary data.</text>
</comment>